<proteinExistence type="predicted"/>
<reference evidence="2" key="1">
    <citation type="submission" date="2016-11" db="UniProtKB">
        <authorList>
            <consortium name="WormBaseParasite"/>
        </authorList>
    </citation>
    <scope>IDENTIFICATION</scope>
</reference>
<dbReference type="AlphaFoldDB" id="A0A1I7XXN3"/>
<name>A0A1I7XXN3_9BILA</name>
<accession>A0A1I7XXN3</accession>
<sequence length="108" mass="11639">MTSAPFFGPHLITPSPSWASSQPDWTYSVGPFFGIKGRSPGGATPPWTPRALASWDSFNGEGGGHLSATLRPEPLRYFLLHQSLDAVVGFLGGSDESKVEEFGFKELI</sequence>
<dbReference type="WBParaSite" id="L893_g10639.t1">
    <property type="protein sequence ID" value="L893_g10639.t1"/>
    <property type="gene ID" value="L893_g10639"/>
</dbReference>
<keyword evidence="1" id="KW-1185">Reference proteome</keyword>
<evidence type="ECO:0000313" key="1">
    <source>
        <dbReference type="Proteomes" id="UP000095287"/>
    </source>
</evidence>
<protein>
    <submittedName>
        <fullName evidence="2">Uncharacterized protein</fullName>
    </submittedName>
</protein>
<dbReference type="Proteomes" id="UP000095287">
    <property type="component" value="Unplaced"/>
</dbReference>
<organism evidence="1 2">
    <name type="scientific">Steinernema glaseri</name>
    <dbReference type="NCBI Taxonomy" id="37863"/>
    <lineage>
        <taxon>Eukaryota</taxon>
        <taxon>Metazoa</taxon>
        <taxon>Ecdysozoa</taxon>
        <taxon>Nematoda</taxon>
        <taxon>Chromadorea</taxon>
        <taxon>Rhabditida</taxon>
        <taxon>Tylenchina</taxon>
        <taxon>Panagrolaimomorpha</taxon>
        <taxon>Strongyloidoidea</taxon>
        <taxon>Steinernematidae</taxon>
        <taxon>Steinernema</taxon>
    </lineage>
</organism>
<evidence type="ECO:0000313" key="2">
    <source>
        <dbReference type="WBParaSite" id="L893_g10639.t1"/>
    </source>
</evidence>